<dbReference type="PANTHER" id="PTHR12132">
    <property type="entry name" value="DNA REPAIR AND RECOMBINATION PROTEIN RAD52, RAD59"/>
    <property type="match status" value="1"/>
</dbReference>
<evidence type="ECO:0000256" key="3">
    <source>
        <dbReference type="ARBA" id="ARBA00023172"/>
    </source>
</evidence>
<dbReference type="GO" id="GO:0010792">
    <property type="term" value="P:DNA double-strand break processing involved in repair via single-strand annealing"/>
    <property type="evidence" value="ECO:0007669"/>
    <property type="project" value="UniProtKB-ARBA"/>
</dbReference>
<proteinExistence type="inferred from homology"/>
<keyword evidence="2" id="KW-0227">DNA damage</keyword>
<accession>A0A401PMS3</accession>
<comment type="caution">
    <text evidence="8">The sequence shown here is derived from an EMBL/GenBank/DDBJ whole genome shotgun (WGS) entry which is preliminary data.</text>
</comment>
<dbReference type="Pfam" id="PF04098">
    <property type="entry name" value="Rad52_Rad22"/>
    <property type="match status" value="1"/>
</dbReference>
<dbReference type="Proteomes" id="UP000288216">
    <property type="component" value="Unassembled WGS sequence"/>
</dbReference>
<dbReference type="GO" id="GO:0000724">
    <property type="term" value="P:double-strand break repair via homologous recombination"/>
    <property type="evidence" value="ECO:0007669"/>
    <property type="project" value="TreeGrafter"/>
</dbReference>
<evidence type="ECO:0000313" key="9">
    <source>
        <dbReference type="Proteomes" id="UP000288216"/>
    </source>
</evidence>
<dbReference type="InterPro" id="IPR041247">
    <property type="entry name" value="Rad52_fam"/>
</dbReference>
<evidence type="ECO:0000256" key="2">
    <source>
        <dbReference type="ARBA" id="ARBA00022763"/>
    </source>
</evidence>
<feature type="compositionally biased region" description="Polar residues" evidence="7">
    <location>
        <begin position="268"/>
        <end position="296"/>
    </location>
</feature>
<evidence type="ECO:0000313" key="8">
    <source>
        <dbReference type="EMBL" id="GCB74409.1"/>
    </source>
</evidence>
<feature type="region of interest" description="Disordered" evidence="7">
    <location>
        <begin position="241"/>
        <end position="296"/>
    </location>
</feature>
<gene>
    <name evidence="8" type="ORF">scyTo_0003499</name>
</gene>
<dbReference type="FunFam" id="3.30.390.80:FF:000001">
    <property type="entry name" value="DNA repair protein RAD52 homolog"/>
    <property type="match status" value="1"/>
</dbReference>
<comment type="similarity">
    <text evidence="1">Belongs to the RAD52 family.</text>
</comment>
<protein>
    <recommendedName>
        <fullName evidence="6">DNA repair protein RAD52 homolog</fullName>
    </recommendedName>
</protein>
<evidence type="ECO:0000256" key="5">
    <source>
        <dbReference type="ARBA" id="ARBA00053354"/>
    </source>
</evidence>
<organism evidence="8 9">
    <name type="scientific">Scyliorhinus torazame</name>
    <name type="common">Cloudy catshark</name>
    <name type="synonym">Catulus torazame</name>
    <dbReference type="NCBI Taxonomy" id="75743"/>
    <lineage>
        <taxon>Eukaryota</taxon>
        <taxon>Metazoa</taxon>
        <taxon>Chordata</taxon>
        <taxon>Craniata</taxon>
        <taxon>Vertebrata</taxon>
        <taxon>Chondrichthyes</taxon>
        <taxon>Elasmobranchii</taxon>
        <taxon>Galeomorphii</taxon>
        <taxon>Galeoidea</taxon>
        <taxon>Carcharhiniformes</taxon>
        <taxon>Scyliorhinidae</taxon>
        <taxon>Scyliorhinus</taxon>
    </lineage>
</organism>
<evidence type="ECO:0000256" key="1">
    <source>
        <dbReference type="ARBA" id="ARBA00006638"/>
    </source>
</evidence>
<reference evidence="8 9" key="1">
    <citation type="journal article" date="2018" name="Nat. Ecol. Evol.">
        <title>Shark genomes provide insights into elasmobranch evolution and the origin of vertebrates.</title>
        <authorList>
            <person name="Hara Y"/>
            <person name="Yamaguchi K"/>
            <person name="Onimaru K"/>
            <person name="Kadota M"/>
            <person name="Koyanagi M"/>
            <person name="Keeley SD"/>
            <person name="Tatsumi K"/>
            <person name="Tanaka K"/>
            <person name="Motone F"/>
            <person name="Kageyama Y"/>
            <person name="Nozu R"/>
            <person name="Adachi N"/>
            <person name="Nishimura O"/>
            <person name="Nakagawa R"/>
            <person name="Tanegashima C"/>
            <person name="Kiyatake I"/>
            <person name="Matsumoto R"/>
            <person name="Murakumo K"/>
            <person name="Nishida K"/>
            <person name="Terakita A"/>
            <person name="Kuratani S"/>
            <person name="Sato K"/>
            <person name="Hyodo S Kuraku.S."/>
        </authorList>
    </citation>
    <scope>NUCLEOTIDE SEQUENCE [LARGE SCALE GENOMIC DNA]</scope>
</reference>
<comment type="function">
    <text evidence="5">Involved in double-stranded break repair. Plays a central role in genetic recombination and DNA repair by promoting the annealing of complementary single-stranded DNA and by stimulation of the RAD51 recombinase.</text>
</comment>
<dbReference type="OrthoDB" id="206565at2759"/>
<dbReference type="EMBL" id="BFAA01000963">
    <property type="protein sequence ID" value="GCB74409.1"/>
    <property type="molecule type" value="Genomic_DNA"/>
</dbReference>
<dbReference type="InterPro" id="IPR007232">
    <property type="entry name" value="Rad52_Rad59_Rad22"/>
</dbReference>
<keyword evidence="4" id="KW-0234">DNA repair</keyword>
<dbReference type="GO" id="GO:0006312">
    <property type="term" value="P:mitotic recombination"/>
    <property type="evidence" value="ECO:0007669"/>
    <property type="project" value="TreeGrafter"/>
</dbReference>
<evidence type="ECO:0000256" key="4">
    <source>
        <dbReference type="ARBA" id="ARBA00023204"/>
    </source>
</evidence>
<dbReference type="InterPro" id="IPR042525">
    <property type="entry name" value="Rad52_Rad59_Rad22_sf"/>
</dbReference>
<evidence type="ECO:0000256" key="6">
    <source>
        <dbReference type="ARBA" id="ARBA00073403"/>
    </source>
</evidence>
<name>A0A401PMS3_SCYTO</name>
<sequence length="401" mass="45362">MSEVGSLLREYFILLDACVRMSGARDEPCQRCGPRTPPVCFGQYQYTAEEYQAIQNALQRRLGPEYISQRPADFVDLINGKFYVGVSAFVKVQLKDGSFHEDVGYGVSEGLKSKALSLEKARKEAVTDGLKRSMKSFGNVLGNCILDKEYLRLVNKLPRQQSDFQLADAKRMDNEPMVQKARYSSMLQTQNQILPAPASHSPYNGVKEEVAERKEHTAEGTCSFSRSKDCSTDLITLPQELDPTYQRKLRQKQLQQQFRERMAKKGKTQPQTNNSSTGIQASNHTGKSKSTPQVNHSTPVSYESYFAEDKFLAADDPELWDIHLDGGGVDRNSNAPYQEQAPLTPPIGQHHMMTRSRTPQRINYPKQPPVQQIHDVHQQTAMESSPTQLGKFMKKRRLEIT</sequence>
<evidence type="ECO:0000256" key="7">
    <source>
        <dbReference type="SAM" id="MobiDB-lite"/>
    </source>
</evidence>
<dbReference type="SUPFAM" id="SSF54768">
    <property type="entry name" value="dsRNA-binding domain-like"/>
    <property type="match status" value="1"/>
</dbReference>
<dbReference type="GO" id="GO:0005634">
    <property type="term" value="C:nucleus"/>
    <property type="evidence" value="ECO:0007669"/>
    <property type="project" value="TreeGrafter"/>
</dbReference>
<dbReference type="Gene3D" id="3.30.390.80">
    <property type="entry name" value="DNA repair protein Rad52/59/22"/>
    <property type="match status" value="1"/>
</dbReference>
<dbReference type="STRING" id="75743.A0A401PMS3"/>
<keyword evidence="9" id="KW-1185">Reference proteome</keyword>
<dbReference type="AlphaFoldDB" id="A0A401PMS3"/>
<dbReference type="OMA" id="RITGNWE"/>
<keyword evidence="3" id="KW-0233">DNA recombination</keyword>
<dbReference type="PANTHER" id="PTHR12132:SF1">
    <property type="entry name" value="DNA REPAIR PROTEIN RAD52 HOMOLOG"/>
    <property type="match status" value="1"/>
</dbReference>